<feature type="transmembrane region" description="Helical" evidence="2">
    <location>
        <begin position="175"/>
        <end position="195"/>
    </location>
</feature>
<dbReference type="GO" id="GO:0000981">
    <property type="term" value="F:DNA-binding transcription factor activity, RNA polymerase II-specific"/>
    <property type="evidence" value="ECO:0007669"/>
    <property type="project" value="InterPro"/>
</dbReference>
<feature type="transmembrane region" description="Helical" evidence="2">
    <location>
        <begin position="70"/>
        <end position="95"/>
    </location>
</feature>
<feature type="transmembrane region" description="Helical" evidence="2">
    <location>
        <begin position="6"/>
        <end position="27"/>
    </location>
</feature>
<dbReference type="PANTHER" id="PTHR42109">
    <property type="entry name" value="UNPLACED GENOMIC SCAFFOLD UM_SCAF_CONTIG_1.265, WHOLE GENOME SHOTGUN SEQUENCE"/>
    <property type="match status" value="1"/>
</dbReference>
<sequence>MGMSAHSGVAIAQTVVYVPIVPLAIFITIRNRSHPLIMAWYPFILFSMMRLAGGPVVLALEHDTTSRGLIIAALILLNVGLIPLLVTTLGIIRLILADNPQIQCNPDRITRVARLVFIAAATLLSAGAGLAQYPSGRYLTVAGYALFAVILVAMIFIQLFLWRDSATLIPYTRKALAHATLAIPFLVVRTVYALADTSTASDTSSPWSPVYGNVVLFAIMCLLMEYIALCLYMWVGLTLPRKVEKLGTRSNCLRCNEDIPRCSTCVRRGEECTRNYTHEKRGVRFVQVKGEVVDGAAGVFATRPKKTHAPVNMLCSSSPGVDSGAALVPNKIQAQLRRFLLTSDSAQFSLLAKWKSQIYQDLEDTAISTVDPSWCFKDWTISVTRYIGTSLALDDAVKCYLDCRVAFANPTDINLLASHSSKFKAIHSIRLALKTEGSQPPQSNLLLAVQLLYMVEALTLRSHSTMVTHVKGLISLLDEYQKTFSASNADGNLVFSAMYMSAYSSGLFPALMKGEDHDLDIARSPDIRLPPSNRPLPHQATQQAWQTMAQSYVAIPRLTRLIRELQASPNNTDTDQEVVDLAIHLYSTTIDPNFLSKAISLGELWEEPTSSASIIDIAPISYGFKSRKFVGLLSMYWISRLLICGLVDKLLFKVPWASQFFDANVVEAEDAHIAVEVFKMVQYGFAPELQVDSDTVRIKRLQILSLLQTAFGAWYRIWVRASAVVDEGAEEREWKIQRAHNMKQLCVDLGNEIMGCMQLPLMTMSSMEELSEVFAGGPLVEIDLFET</sequence>
<proteinExistence type="predicted"/>
<reference evidence="4 5" key="1">
    <citation type="submission" date="2016-04" db="EMBL/GenBank/DDBJ databases">
        <title>A degradative enzymes factory behind the ericoid mycorrhizal symbiosis.</title>
        <authorList>
            <consortium name="DOE Joint Genome Institute"/>
            <person name="Martino E."/>
            <person name="Morin E."/>
            <person name="Grelet G."/>
            <person name="Kuo A."/>
            <person name="Kohler A."/>
            <person name="Daghino S."/>
            <person name="Barry K."/>
            <person name="Choi C."/>
            <person name="Cichocki N."/>
            <person name="Clum A."/>
            <person name="Copeland A."/>
            <person name="Hainaut M."/>
            <person name="Haridas S."/>
            <person name="Labutti K."/>
            <person name="Lindquist E."/>
            <person name="Lipzen A."/>
            <person name="Khouja H.-R."/>
            <person name="Murat C."/>
            <person name="Ohm R."/>
            <person name="Olson A."/>
            <person name="Spatafora J."/>
            <person name="Veneault-Fourrey C."/>
            <person name="Henrissat B."/>
            <person name="Grigoriev I."/>
            <person name="Martin F."/>
            <person name="Perotto S."/>
        </authorList>
    </citation>
    <scope>NUCLEOTIDE SEQUENCE [LARGE SCALE GENOMIC DNA]</scope>
    <source>
        <strain evidence="4 5">F</strain>
    </source>
</reference>
<gene>
    <name evidence="4" type="ORF">L207DRAFT_636341</name>
</gene>
<feature type="transmembrane region" description="Helical" evidence="2">
    <location>
        <begin position="141"/>
        <end position="163"/>
    </location>
</feature>
<dbReference type="InterPro" id="IPR056119">
    <property type="entry name" value="DUF7702"/>
</dbReference>
<dbReference type="AlphaFoldDB" id="A0A2J6RGN6"/>
<dbReference type="OrthoDB" id="2560628at2759"/>
<evidence type="ECO:0000256" key="2">
    <source>
        <dbReference type="SAM" id="Phobius"/>
    </source>
</evidence>
<organism evidence="4 5">
    <name type="scientific">Hyaloscypha variabilis (strain UAMH 11265 / GT02V1 / F)</name>
    <name type="common">Meliniomyces variabilis</name>
    <dbReference type="NCBI Taxonomy" id="1149755"/>
    <lineage>
        <taxon>Eukaryota</taxon>
        <taxon>Fungi</taxon>
        <taxon>Dikarya</taxon>
        <taxon>Ascomycota</taxon>
        <taxon>Pezizomycotina</taxon>
        <taxon>Leotiomycetes</taxon>
        <taxon>Helotiales</taxon>
        <taxon>Hyaloscyphaceae</taxon>
        <taxon>Hyaloscypha</taxon>
        <taxon>Hyaloscypha variabilis</taxon>
    </lineage>
</organism>
<feature type="transmembrane region" description="Helical" evidence="2">
    <location>
        <begin position="39"/>
        <end position="58"/>
    </location>
</feature>
<evidence type="ECO:0000259" key="3">
    <source>
        <dbReference type="Pfam" id="PF24800"/>
    </source>
</evidence>
<name>A0A2J6RGN6_HYAVF</name>
<evidence type="ECO:0000313" key="5">
    <source>
        <dbReference type="Proteomes" id="UP000235786"/>
    </source>
</evidence>
<evidence type="ECO:0000313" key="4">
    <source>
        <dbReference type="EMBL" id="PMD37684.1"/>
    </source>
</evidence>
<accession>A0A2J6RGN6</accession>
<feature type="transmembrane region" description="Helical" evidence="2">
    <location>
        <begin position="115"/>
        <end position="135"/>
    </location>
</feature>
<evidence type="ECO:0000256" key="1">
    <source>
        <dbReference type="ARBA" id="ARBA00023242"/>
    </source>
</evidence>
<keyword evidence="2" id="KW-1133">Transmembrane helix</keyword>
<dbReference type="PANTHER" id="PTHR42109:SF2">
    <property type="entry name" value="INTEGRAL MEMBRANE PROTEIN"/>
    <property type="match status" value="1"/>
</dbReference>
<dbReference type="GO" id="GO:0008270">
    <property type="term" value="F:zinc ion binding"/>
    <property type="evidence" value="ECO:0007669"/>
    <property type="project" value="InterPro"/>
</dbReference>
<keyword evidence="1" id="KW-0539">Nucleus</keyword>
<keyword evidence="2" id="KW-0472">Membrane</keyword>
<dbReference type="EMBL" id="KZ613949">
    <property type="protein sequence ID" value="PMD37684.1"/>
    <property type="molecule type" value="Genomic_DNA"/>
</dbReference>
<dbReference type="CDD" id="cd00067">
    <property type="entry name" value="GAL4"/>
    <property type="match status" value="1"/>
</dbReference>
<dbReference type="InterPro" id="IPR001138">
    <property type="entry name" value="Zn2Cys6_DnaBD"/>
</dbReference>
<dbReference type="Pfam" id="PF24800">
    <property type="entry name" value="DUF7702"/>
    <property type="match status" value="1"/>
</dbReference>
<dbReference type="Proteomes" id="UP000235786">
    <property type="component" value="Unassembled WGS sequence"/>
</dbReference>
<feature type="domain" description="DUF7702" evidence="3">
    <location>
        <begin position="4"/>
        <end position="240"/>
    </location>
</feature>
<keyword evidence="2" id="KW-0812">Transmembrane</keyword>
<feature type="transmembrane region" description="Helical" evidence="2">
    <location>
        <begin position="215"/>
        <end position="235"/>
    </location>
</feature>
<keyword evidence="5" id="KW-1185">Reference proteome</keyword>
<protein>
    <recommendedName>
        <fullName evidence="3">DUF7702 domain-containing protein</fullName>
    </recommendedName>
</protein>